<feature type="signal peptide" evidence="1">
    <location>
        <begin position="1"/>
        <end position="18"/>
    </location>
</feature>
<evidence type="ECO:0000313" key="4">
    <source>
        <dbReference type="Proteomes" id="UP001255185"/>
    </source>
</evidence>
<organism evidence="3 4">
    <name type="scientific">Flavobacterium arsenatis</name>
    <dbReference type="NCBI Taxonomy" id="1484332"/>
    <lineage>
        <taxon>Bacteria</taxon>
        <taxon>Pseudomonadati</taxon>
        <taxon>Bacteroidota</taxon>
        <taxon>Flavobacteriia</taxon>
        <taxon>Flavobacteriales</taxon>
        <taxon>Flavobacteriaceae</taxon>
        <taxon>Flavobacterium</taxon>
    </lineage>
</organism>
<proteinExistence type="predicted"/>
<dbReference type="Pfam" id="PF04187">
    <property type="entry name" value="Cofac_haem_bdg"/>
    <property type="match status" value="1"/>
</dbReference>
<evidence type="ECO:0000313" key="3">
    <source>
        <dbReference type="EMBL" id="MDR6969152.1"/>
    </source>
</evidence>
<reference evidence="3 4" key="1">
    <citation type="submission" date="2023-07" db="EMBL/GenBank/DDBJ databases">
        <title>Sorghum-associated microbial communities from plants grown in Nebraska, USA.</title>
        <authorList>
            <person name="Schachtman D."/>
        </authorList>
    </citation>
    <scope>NUCLEOTIDE SEQUENCE [LARGE SCALE GENOMIC DNA]</scope>
    <source>
        <strain evidence="3 4">3773</strain>
    </source>
</reference>
<name>A0ABU1TTK3_9FLAO</name>
<dbReference type="EMBL" id="JAVDVI010000016">
    <property type="protein sequence ID" value="MDR6969152.1"/>
    <property type="molecule type" value="Genomic_DNA"/>
</dbReference>
<feature type="chain" id="PRO_5047022074" evidence="1">
    <location>
        <begin position="19"/>
        <end position="283"/>
    </location>
</feature>
<evidence type="ECO:0000259" key="2">
    <source>
        <dbReference type="Pfam" id="PF04187"/>
    </source>
</evidence>
<keyword evidence="4" id="KW-1185">Reference proteome</keyword>
<dbReference type="RefSeq" id="WP_310027913.1">
    <property type="nucleotide sequence ID" value="NZ_JAVDVI010000016.1"/>
</dbReference>
<dbReference type="Proteomes" id="UP001255185">
    <property type="component" value="Unassembled WGS sequence"/>
</dbReference>
<evidence type="ECO:0000256" key="1">
    <source>
        <dbReference type="SAM" id="SignalP"/>
    </source>
</evidence>
<dbReference type="Gene3D" id="3.40.50.11550">
    <property type="match status" value="1"/>
</dbReference>
<gene>
    <name evidence="3" type="ORF">J2X31_003179</name>
</gene>
<protein>
    <submittedName>
        <fullName evidence="3">Iron-regulated protein</fullName>
    </submittedName>
</protein>
<keyword evidence="1" id="KW-0732">Signal</keyword>
<dbReference type="SUPFAM" id="SSF159501">
    <property type="entry name" value="EreA/ChaN-like"/>
    <property type="match status" value="1"/>
</dbReference>
<dbReference type="InterPro" id="IPR007314">
    <property type="entry name" value="Cofac_haem-bd_dom"/>
</dbReference>
<accession>A0ABU1TTK3</accession>
<dbReference type="CDD" id="cd14727">
    <property type="entry name" value="ChanN-like"/>
    <property type="match status" value="1"/>
</dbReference>
<sequence length="283" mass="32757">MKNIFSLFVFVISINALAQDKLAYQIFDINGKKTSYSKMLQKAESSEVVLFGEHHDNSIIHWLQLELTKDLAEKKQLVLGAEMIEADNQKQLNQYLKDEINQKQFDTLARLWNNHKTDYKPLVDFAKEKKFDFIATNVPRRYASLVYKQGFEALDKLTPEEKSWMAPLPIAYDKNLPGYVKMLEMMGDHANENLPKAQAIKDATMGYFILQNVQPNSVFVHYNGTYHSDNFEGINWYLKKEKPALKIMTIATVSQKEVSKLEKENLKLADFIIVVDEDVTKTY</sequence>
<comment type="caution">
    <text evidence="3">The sequence shown here is derived from an EMBL/GenBank/DDBJ whole genome shotgun (WGS) entry which is preliminary data.</text>
</comment>
<feature type="domain" description="Haem-binding uptake Tiki superfamily ChaN" evidence="2">
    <location>
        <begin position="39"/>
        <end position="238"/>
    </location>
</feature>